<protein>
    <submittedName>
        <fullName evidence="9">Catechol 2,3-dioxygenase</fullName>
        <ecNumber evidence="9">1.13.11.2</ecNumber>
    </submittedName>
</protein>
<accession>A0ABU8MS96</accession>
<dbReference type="EMBL" id="JBBEGN010000007">
    <property type="protein sequence ID" value="MEJ2869303.1"/>
    <property type="molecule type" value="Genomic_DNA"/>
</dbReference>
<organism evidence="9 10">
    <name type="scientific">Actinomycetospora aurantiaca</name>
    <dbReference type="NCBI Taxonomy" id="3129233"/>
    <lineage>
        <taxon>Bacteria</taxon>
        <taxon>Bacillati</taxon>
        <taxon>Actinomycetota</taxon>
        <taxon>Actinomycetes</taxon>
        <taxon>Pseudonocardiales</taxon>
        <taxon>Pseudonocardiaceae</taxon>
        <taxon>Actinomycetospora</taxon>
    </lineage>
</organism>
<sequence length="315" mass="35740">MPNGSSSDRILRLQHVEVRVPDLELATAYYTEVLGLIETARDTTDDASARVFLKCWDEREHHSVILRSAPTHGLDHLSFKLHAPEDLDHFTTKLEAAGVPVKRFAARELGPGWGEAIRFEAPSGHLVELTHGTERIGNMLPMQNPPPRPQDLVGIAPPRLDHVFLMAEDVEAFTAFFRELLEFRLTEQILANDGHQLATFLEHSHTPHDIAVITGPNGALHHFAFWMDDWNGIRDAADTLAYHGVPIDVAPTRHGVTRGYTTYFFDPAGNRNELFTGGYWVDPDFEPITWTEEEMGRAIFYYHRQVNERFFTVHS</sequence>
<dbReference type="NCBIfam" id="TIGR03211">
    <property type="entry name" value="catechol_2_3"/>
    <property type="match status" value="1"/>
</dbReference>
<dbReference type="RefSeq" id="WP_337695878.1">
    <property type="nucleotide sequence ID" value="NZ_JBBEGN010000007.1"/>
</dbReference>
<evidence type="ECO:0000259" key="8">
    <source>
        <dbReference type="PROSITE" id="PS51819"/>
    </source>
</evidence>
<dbReference type="Pfam" id="PF22247">
    <property type="entry name" value="Diox-like_N"/>
    <property type="match status" value="1"/>
</dbReference>
<evidence type="ECO:0000256" key="5">
    <source>
        <dbReference type="ARBA" id="ARBA00022797"/>
    </source>
</evidence>
<dbReference type="Pfam" id="PF00903">
    <property type="entry name" value="Glyoxalase"/>
    <property type="match status" value="1"/>
</dbReference>
<reference evidence="9 10" key="1">
    <citation type="submission" date="2024-03" db="EMBL/GenBank/DDBJ databases">
        <title>Actinomycetospora sp. OC33-EN08, a novel actinomycete isolated from wild orchid (Aerides multiflora).</title>
        <authorList>
            <person name="Suriyachadkun C."/>
        </authorList>
    </citation>
    <scope>NUCLEOTIDE SEQUENCE [LARGE SCALE GENOMIC DNA]</scope>
    <source>
        <strain evidence="9 10">OC33-EN08</strain>
    </source>
</reference>
<dbReference type="InterPro" id="IPR029068">
    <property type="entry name" value="Glyas_Bleomycin-R_OHBP_Dase"/>
</dbReference>
<evidence type="ECO:0000313" key="9">
    <source>
        <dbReference type="EMBL" id="MEJ2869303.1"/>
    </source>
</evidence>
<gene>
    <name evidence="9" type="ORF">WCD74_16120</name>
</gene>
<dbReference type="InterPro" id="IPR017624">
    <property type="entry name" value="Catechol_2-3_dOase"/>
</dbReference>
<dbReference type="SUPFAM" id="SSF54593">
    <property type="entry name" value="Glyoxalase/Bleomycin resistance protein/Dihydroxybiphenyl dioxygenase"/>
    <property type="match status" value="1"/>
</dbReference>
<evidence type="ECO:0000256" key="2">
    <source>
        <dbReference type="ARBA" id="ARBA00011881"/>
    </source>
</evidence>
<dbReference type="GO" id="GO:0018577">
    <property type="term" value="F:catechol 2,3-dioxygenase activity"/>
    <property type="evidence" value="ECO:0007669"/>
    <property type="project" value="UniProtKB-EC"/>
</dbReference>
<dbReference type="InterPro" id="IPR054560">
    <property type="entry name" value="XylE-like_N"/>
</dbReference>
<keyword evidence="3" id="KW-0479">Metal-binding</keyword>
<keyword evidence="7 9" id="KW-0560">Oxidoreductase</keyword>
<evidence type="ECO:0000256" key="3">
    <source>
        <dbReference type="ARBA" id="ARBA00022723"/>
    </source>
</evidence>
<keyword evidence="6" id="KW-0223">Dioxygenase</keyword>
<comment type="caution">
    <text evidence="9">The sequence shown here is derived from an EMBL/GenBank/DDBJ whole genome shotgun (WGS) entry which is preliminary data.</text>
</comment>
<dbReference type="InterPro" id="IPR004360">
    <property type="entry name" value="Glyas_Fos-R_dOase_dom"/>
</dbReference>
<dbReference type="Proteomes" id="UP001385809">
    <property type="component" value="Unassembled WGS sequence"/>
</dbReference>
<evidence type="ECO:0000256" key="4">
    <source>
        <dbReference type="ARBA" id="ARBA00022737"/>
    </source>
</evidence>
<name>A0ABU8MS96_9PSEU</name>
<dbReference type="PANTHER" id="PTHR36113">
    <property type="entry name" value="LYASE, PUTATIVE-RELATED-RELATED"/>
    <property type="match status" value="1"/>
</dbReference>
<keyword evidence="5" id="KW-0058">Aromatic hydrocarbons catabolism</keyword>
<comment type="subunit">
    <text evidence="2">Homotetramer.</text>
</comment>
<evidence type="ECO:0000256" key="7">
    <source>
        <dbReference type="ARBA" id="ARBA00023002"/>
    </source>
</evidence>
<evidence type="ECO:0000256" key="1">
    <source>
        <dbReference type="ARBA" id="ARBA00008784"/>
    </source>
</evidence>
<dbReference type="PANTHER" id="PTHR36113:SF6">
    <property type="entry name" value="FOSFOMYCIN RESISTANCE PROTEIN FOSX"/>
    <property type="match status" value="1"/>
</dbReference>
<keyword evidence="10" id="KW-1185">Reference proteome</keyword>
<comment type="similarity">
    <text evidence="1">Belongs to the extradiol ring-cleavage dioxygenase family.</text>
</comment>
<proteinExistence type="inferred from homology"/>
<feature type="domain" description="VOC" evidence="8">
    <location>
        <begin position="12"/>
        <end position="132"/>
    </location>
</feature>
<dbReference type="EC" id="1.13.11.2" evidence="9"/>
<evidence type="ECO:0000313" key="10">
    <source>
        <dbReference type="Proteomes" id="UP001385809"/>
    </source>
</evidence>
<feature type="domain" description="VOC" evidence="8">
    <location>
        <begin position="159"/>
        <end position="277"/>
    </location>
</feature>
<dbReference type="PROSITE" id="PS51819">
    <property type="entry name" value="VOC"/>
    <property type="match status" value="2"/>
</dbReference>
<keyword evidence="4" id="KW-0677">Repeat</keyword>
<evidence type="ECO:0000256" key="6">
    <source>
        <dbReference type="ARBA" id="ARBA00022964"/>
    </source>
</evidence>
<dbReference type="InterPro" id="IPR051332">
    <property type="entry name" value="Fosfomycin_Res_Enzymes"/>
</dbReference>
<dbReference type="InterPro" id="IPR037523">
    <property type="entry name" value="VOC_core"/>
</dbReference>
<dbReference type="Gene3D" id="3.10.180.10">
    <property type="entry name" value="2,3-Dihydroxybiphenyl 1,2-Dioxygenase, domain 1"/>
    <property type="match status" value="2"/>
</dbReference>